<dbReference type="GO" id="GO:0003677">
    <property type="term" value="F:DNA binding"/>
    <property type="evidence" value="ECO:0007669"/>
    <property type="project" value="UniProtKB-KW"/>
</dbReference>
<dbReference type="InterPro" id="IPR014757">
    <property type="entry name" value="Tscrpt_reg_IclR_C"/>
</dbReference>
<sequence length="286" mass="30830">MTIQPDAATPSAVLDRVSLVLDAFEGPGRLTLAQVVRRTGLPRSSAHRMLERLVHLRWLRRQGRDYELGMRLVELGSLAVHQDRLHRAALPFLHELHRVTGHVVHLAIMDGADVVYLEKIGGRMAAAVPTRVGGRHPAHCTGVGKAILGFSDADLRTVLASGQLARKTRYTISTGDQLRTELSKVRAHGIAYEREESIPGFGCIAAPIGDLGEAVAAVSICGPLSQLKLDAQLAAPLRMAALGIWRNIEGGPVRVQPTLQQARIRLGGAVIQHHPASTSAADLQYA</sequence>
<accession>A0A934U0V9</accession>
<comment type="caution">
    <text evidence="6">The sequence shown here is derived from an EMBL/GenBank/DDBJ whole genome shotgun (WGS) entry which is preliminary data.</text>
</comment>
<dbReference type="InterPro" id="IPR005471">
    <property type="entry name" value="Tscrpt_reg_IclR_N"/>
</dbReference>
<dbReference type="EMBL" id="JAEMNV010000001">
    <property type="protein sequence ID" value="MBJ8338129.1"/>
    <property type="molecule type" value="Genomic_DNA"/>
</dbReference>
<dbReference type="RefSeq" id="WP_199702645.1">
    <property type="nucleotide sequence ID" value="NZ_JAEMNV010000001.1"/>
</dbReference>
<dbReference type="SUPFAM" id="SSF46785">
    <property type="entry name" value="Winged helix' DNA-binding domain"/>
    <property type="match status" value="1"/>
</dbReference>
<keyword evidence="2" id="KW-0238">DNA-binding</keyword>
<dbReference type="Gene3D" id="3.30.450.40">
    <property type="match status" value="1"/>
</dbReference>
<feature type="domain" description="IclR-ED" evidence="5">
    <location>
        <begin position="71"/>
        <end position="268"/>
    </location>
</feature>
<dbReference type="PANTHER" id="PTHR30136:SF24">
    <property type="entry name" value="HTH-TYPE TRANSCRIPTIONAL REPRESSOR ALLR"/>
    <property type="match status" value="1"/>
</dbReference>
<evidence type="ECO:0000313" key="7">
    <source>
        <dbReference type="Proteomes" id="UP000655868"/>
    </source>
</evidence>
<evidence type="ECO:0000313" key="6">
    <source>
        <dbReference type="EMBL" id="MBJ8338129.1"/>
    </source>
</evidence>
<dbReference type="InterPro" id="IPR036388">
    <property type="entry name" value="WH-like_DNA-bd_sf"/>
</dbReference>
<dbReference type="InterPro" id="IPR050707">
    <property type="entry name" value="HTH_MetabolicPath_Reg"/>
</dbReference>
<evidence type="ECO:0000259" key="5">
    <source>
        <dbReference type="PROSITE" id="PS51078"/>
    </source>
</evidence>
<dbReference type="Pfam" id="PF01614">
    <property type="entry name" value="IclR_C"/>
    <property type="match status" value="1"/>
</dbReference>
<gene>
    <name evidence="6" type="ORF">JGU71_04455</name>
</gene>
<dbReference type="GO" id="GO:0003700">
    <property type="term" value="F:DNA-binding transcription factor activity"/>
    <property type="evidence" value="ECO:0007669"/>
    <property type="project" value="TreeGrafter"/>
</dbReference>
<feature type="domain" description="HTH iclR-type" evidence="4">
    <location>
        <begin position="11"/>
        <end position="70"/>
    </location>
</feature>
<evidence type="ECO:0000256" key="2">
    <source>
        <dbReference type="ARBA" id="ARBA00023125"/>
    </source>
</evidence>
<dbReference type="Pfam" id="PF09339">
    <property type="entry name" value="HTH_IclR"/>
    <property type="match status" value="1"/>
</dbReference>
<dbReference type="Gene3D" id="1.10.10.10">
    <property type="entry name" value="Winged helix-like DNA-binding domain superfamily/Winged helix DNA-binding domain"/>
    <property type="match status" value="1"/>
</dbReference>
<reference evidence="6" key="1">
    <citation type="submission" date="2020-12" db="EMBL/GenBank/DDBJ databases">
        <title>Antrihabitans popcorni sp. nov. and Antrihabitans auranticaus sp. nov., isolated from a larva cave.</title>
        <authorList>
            <person name="Lee S.D."/>
            <person name="Kim I.S."/>
        </authorList>
    </citation>
    <scope>NUCLEOTIDE SEQUENCE</scope>
    <source>
        <strain evidence="6">YC3-6</strain>
    </source>
</reference>
<keyword evidence="1" id="KW-0805">Transcription regulation</keyword>
<dbReference type="PANTHER" id="PTHR30136">
    <property type="entry name" value="HELIX-TURN-HELIX TRANSCRIPTIONAL REGULATOR, ICLR FAMILY"/>
    <property type="match status" value="1"/>
</dbReference>
<protein>
    <submittedName>
        <fullName evidence="6">IclR family transcriptional regulator</fullName>
    </submittedName>
</protein>
<evidence type="ECO:0000259" key="4">
    <source>
        <dbReference type="PROSITE" id="PS51077"/>
    </source>
</evidence>
<dbReference type="SMART" id="SM00346">
    <property type="entry name" value="HTH_ICLR"/>
    <property type="match status" value="1"/>
</dbReference>
<dbReference type="Proteomes" id="UP000655868">
    <property type="component" value="Unassembled WGS sequence"/>
</dbReference>
<dbReference type="SUPFAM" id="SSF55781">
    <property type="entry name" value="GAF domain-like"/>
    <property type="match status" value="1"/>
</dbReference>
<dbReference type="InterPro" id="IPR029016">
    <property type="entry name" value="GAF-like_dom_sf"/>
</dbReference>
<proteinExistence type="predicted"/>
<dbReference type="AlphaFoldDB" id="A0A934U0V9"/>
<keyword evidence="7" id="KW-1185">Reference proteome</keyword>
<dbReference type="PROSITE" id="PS51077">
    <property type="entry name" value="HTH_ICLR"/>
    <property type="match status" value="1"/>
</dbReference>
<name>A0A934U0V9_9NOCA</name>
<dbReference type="InterPro" id="IPR036390">
    <property type="entry name" value="WH_DNA-bd_sf"/>
</dbReference>
<keyword evidence="3" id="KW-0804">Transcription</keyword>
<evidence type="ECO:0000256" key="1">
    <source>
        <dbReference type="ARBA" id="ARBA00023015"/>
    </source>
</evidence>
<evidence type="ECO:0000256" key="3">
    <source>
        <dbReference type="ARBA" id="ARBA00023163"/>
    </source>
</evidence>
<dbReference type="PROSITE" id="PS51078">
    <property type="entry name" value="ICLR_ED"/>
    <property type="match status" value="1"/>
</dbReference>
<dbReference type="GO" id="GO:0045892">
    <property type="term" value="P:negative regulation of DNA-templated transcription"/>
    <property type="evidence" value="ECO:0007669"/>
    <property type="project" value="TreeGrafter"/>
</dbReference>
<organism evidence="6 7">
    <name type="scientific">Antrihabitans stalagmiti</name>
    <dbReference type="NCBI Taxonomy" id="2799499"/>
    <lineage>
        <taxon>Bacteria</taxon>
        <taxon>Bacillati</taxon>
        <taxon>Actinomycetota</taxon>
        <taxon>Actinomycetes</taxon>
        <taxon>Mycobacteriales</taxon>
        <taxon>Nocardiaceae</taxon>
        <taxon>Antrihabitans</taxon>
    </lineage>
</organism>